<proteinExistence type="predicted"/>
<dbReference type="PANTHER" id="PTHR11533">
    <property type="entry name" value="PROTEASE M1 ZINC METALLOPROTEASE"/>
    <property type="match status" value="1"/>
</dbReference>
<evidence type="ECO:0000259" key="1">
    <source>
        <dbReference type="Pfam" id="PF17900"/>
    </source>
</evidence>
<gene>
    <name evidence="2" type="primary">Acey_s0023.g735</name>
    <name evidence="2" type="ORF">Y032_0023g735</name>
</gene>
<dbReference type="EMBL" id="JARK01001359">
    <property type="protein sequence ID" value="EYC19817.1"/>
    <property type="molecule type" value="Genomic_DNA"/>
</dbReference>
<dbReference type="SUPFAM" id="SSF63737">
    <property type="entry name" value="Leukotriene A4 hydrolase N-terminal domain"/>
    <property type="match status" value="1"/>
</dbReference>
<dbReference type="SUPFAM" id="SSF55486">
    <property type="entry name" value="Metalloproteases ('zincins'), catalytic domain"/>
    <property type="match status" value="1"/>
</dbReference>
<keyword evidence="3" id="KW-1185">Reference proteome</keyword>
<dbReference type="GO" id="GO:0006508">
    <property type="term" value="P:proteolysis"/>
    <property type="evidence" value="ECO:0007669"/>
    <property type="project" value="InterPro"/>
</dbReference>
<dbReference type="OrthoDB" id="10031169at2759"/>
<evidence type="ECO:0000313" key="2">
    <source>
        <dbReference type="EMBL" id="EYC19817.1"/>
    </source>
</evidence>
<dbReference type="AlphaFoldDB" id="A0A016UYF2"/>
<dbReference type="GO" id="GO:0043171">
    <property type="term" value="P:peptide catabolic process"/>
    <property type="evidence" value="ECO:0007669"/>
    <property type="project" value="TreeGrafter"/>
</dbReference>
<comment type="caution">
    <text evidence="2">The sequence shown here is derived from an EMBL/GenBank/DDBJ whole genome shotgun (WGS) entry which is preliminary data.</text>
</comment>
<protein>
    <recommendedName>
        <fullName evidence="1">Aminopeptidase N-like N-terminal domain-containing protein</fullName>
    </recommendedName>
</protein>
<dbReference type="Gene3D" id="3.30.2010.30">
    <property type="match status" value="1"/>
</dbReference>
<accession>A0A016UYF2</accession>
<dbReference type="GO" id="GO:0005615">
    <property type="term" value="C:extracellular space"/>
    <property type="evidence" value="ECO:0007669"/>
    <property type="project" value="TreeGrafter"/>
</dbReference>
<dbReference type="InterPro" id="IPR001930">
    <property type="entry name" value="Peptidase_M1"/>
</dbReference>
<dbReference type="Proteomes" id="UP000024635">
    <property type="component" value="Unassembled WGS sequence"/>
</dbReference>
<dbReference type="GO" id="GO:0016020">
    <property type="term" value="C:membrane"/>
    <property type="evidence" value="ECO:0007669"/>
    <property type="project" value="TreeGrafter"/>
</dbReference>
<evidence type="ECO:0000313" key="3">
    <source>
        <dbReference type="Proteomes" id="UP000024635"/>
    </source>
</evidence>
<dbReference type="Gene3D" id="2.60.40.1730">
    <property type="entry name" value="tricorn interacting facor f3 domain"/>
    <property type="match status" value="1"/>
</dbReference>
<name>A0A016UYF2_9BILA</name>
<dbReference type="InterPro" id="IPR050344">
    <property type="entry name" value="Peptidase_M1_aminopeptidases"/>
</dbReference>
<dbReference type="GO" id="GO:0008270">
    <property type="term" value="F:zinc ion binding"/>
    <property type="evidence" value="ECO:0007669"/>
    <property type="project" value="TreeGrafter"/>
</dbReference>
<dbReference type="InterPro" id="IPR045357">
    <property type="entry name" value="Aminopeptidase_N-like_N"/>
</dbReference>
<reference evidence="3" key="1">
    <citation type="journal article" date="2015" name="Nat. Genet.">
        <title>The genome and transcriptome of the zoonotic hookworm Ancylostoma ceylanicum identify infection-specific gene families.</title>
        <authorList>
            <person name="Schwarz E.M."/>
            <person name="Hu Y."/>
            <person name="Antoshechkin I."/>
            <person name="Miller M.M."/>
            <person name="Sternberg P.W."/>
            <person name="Aroian R.V."/>
        </authorList>
    </citation>
    <scope>NUCLEOTIDE SEQUENCE</scope>
    <source>
        <strain evidence="3">HY135</strain>
    </source>
</reference>
<feature type="domain" description="Aminopeptidase N-like N-terminal" evidence="1">
    <location>
        <begin position="93"/>
        <end position="284"/>
    </location>
</feature>
<dbReference type="InterPro" id="IPR042097">
    <property type="entry name" value="Aminopeptidase_N-like_N_sf"/>
</dbReference>
<dbReference type="GO" id="GO:0042277">
    <property type="term" value="F:peptide binding"/>
    <property type="evidence" value="ECO:0007669"/>
    <property type="project" value="TreeGrafter"/>
</dbReference>
<dbReference type="PRINTS" id="PR00756">
    <property type="entry name" value="ALADIPTASE"/>
</dbReference>
<sequence length="358" mass="40807">MPPSAAASDAKRPLVLAAVLLCMIFILIYILITFPRPLITVVTVPPTTPTVTTSESAVVEDDNDEKATALSDDPYRFADQPFHRHHIPNIVRPSLYQVQLKLYLPWRPGVTFGALDFTLDGMTRMEFIVRQATRRIQLNVKHLNITAVRLYNSTEEIHVDEISEDFPQLLDIFSSMDLLPERNYSLTLEFRAKINNPKYAGIFTAPYKHGSENRYKTATHLQPQEARSLFPCIDSPEAKARFEATIIHPEGTYALFNMKETNISTKGGWTTTTFLRSPIMSTYLFAMVVGTMPYRETYTARGVRIRIYAEAEKLNDTSLALSLTPRLLAFFEDYFQLPYPLEKLGELISMDSLIRIDR</sequence>
<dbReference type="STRING" id="53326.A0A016UYF2"/>
<organism evidence="2 3">
    <name type="scientific">Ancylostoma ceylanicum</name>
    <dbReference type="NCBI Taxonomy" id="53326"/>
    <lineage>
        <taxon>Eukaryota</taxon>
        <taxon>Metazoa</taxon>
        <taxon>Ecdysozoa</taxon>
        <taxon>Nematoda</taxon>
        <taxon>Chromadorea</taxon>
        <taxon>Rhabditida</taxon>
        <taxon>Rhabditina</taxon>
        <taxon>Rhabditomorpha</taxon>
        <taxon>Strongyloidea</taxon>
        <taxon>Ancylostomatidae</taxon>
        <taxon>Ancylostomatinae</taxon>
        <taxon>Ancylostoma</taxon>
    </lineage>
</organism>
<dbReference type="PANTHER" id="PTHR11533:SF299">
    <property type="entry name" value="AMINOPEPTIDASE"/>
    <property type="match status" value="1"/>
</dbReference>
<dbReference type="GO" id="GO:0070006">
    <property type="term" value="F:metalloaminopeptidase activity"/>
    <property type="evidence" value="ECO:0007669"/>
    <property type="project" value="TreeGrafter"/>
</dbReference>
<dbReference type="GO" id="GO:0005737">
    <property type="term" value="C:cytoplasm"/>
    <property type="evidence" value="ECO:0007669"/>
    <property type="project" value="TreeGrafter"/>
</dbReference>
<dbReference type="Pfam" id="PF17900">
    <property type="entry name" value="Peptidase_M1_N"/>
    <property type="match status" value="1"/>
</dbReference>